<name>A0A4Z0A936_9AGAM</name>
<dbReference type="AlphaFoldDB" id="A0A4Z0A936"/>
<feature type="signal peptide" evidence="2">
    <location>
        <begin position="1"/>
        <end position="20"/>
    </location>
</feature>
<organism evidence="3 4">
    <name type="scientific">Hericium alpestre</name>
    <dbReference type="NCBI Taxonomy" id="135208"/>
    <lineage>
        <taxon>Eukaryota</taxon>
        <taxon>Fungi</taxon>
        <taxon>Dikarya</taxon>
        <taxon>Basidiomycota</taxon>
        <taxon>Agaricomycotina</taxon>
        <taxon>Agaricomycetes</taxon>
        <taxon>Russulales</taxon>
        <taxon>Hericiaceae</taxon>
        <taxon>Hericium</taxon>
    </lineage>
</organism>
<evidence type="ECO:0000256" key="2">
    <source>
        <dbReference type="SAM" id="SignalP"/>
    </source>
</evidence>
<sequence>MQLSFLLYVSVSLAGLLVNAAPLPSETADAVSASPPTVPSTGDHDLNDLINVLQARKSKLGGLGSLLGKLKPKPKAAPKPAAPAKAPPKPAAPAKPA</sequence>
<feature type="non-terminal residue" evidence="3">
    <location>
        <position position="97"/>
    </location>
</feature>
<dbReference type="EMBL" id="SFCI01000077">
    <property type="protein sequence ID" value="TFY82811.1"/>
    <property type="molecule type" value="Genomic_DNA"/>
</dbReference>
<feature type="chain" id="PRO_5021330697" description="WH2 domain-containing protein" evidence="2">
    <location>
        <begin position="21"/>
        <end position="97"/>
    </location>
</feature>
<feature type="region of interest" description="Disordered" evidence="1">
    <location>
        <begin position="63"/>
        <end position="97"/>
    </location>
</feature>
<keyword evidence="2" id="KW-0732">Signal</keyword>
<comment type="caution">
    <text evidence="3">The sequence shown here is derived from an EMBL/GenBank/DDBJ whole genome shotgun (WGS) entry which is preliminary data.</text>
</comment>
<dbReference type="Proteomes" id="UP000298061">
    <property type="component" value="Unassembled WGS sequence"/>
</dbReference>
<protein>
    <recommendedName>
        <fullName evidence="5">WH2 domain-containing protein</fullName>
    </recommendedName>
</protein>
<reference evidence="3 4" key="1">
    <citation type="submission" date="2019-02" db="EMBL/GenBank/DDBJ databases">
        <title>Genome sequencing of the rare red list fungi Hericium alpestre (H. flagellum).</title>
        <authorList>
            <person name="Buettner E."/>
            <person name="Kellner H."/>
        </authorList>
    </citation>
    <scope>NUCLEOTIDE SEQUENCE [LARGE SCALE GENOMIC DNA]</scope>
    <source>
        <strain evidence="3 4">DSM 108284</strain>
    </source>
</reference>
<evidence type="ECO:0000256" key="1">
    <source>
        <dbReference type="SAM" id="MobiDB-lite"/>
    </source>
</evidence>
<evidence type="ECO:0008006" key="5">
    <source>
        <dbReference type="Google" id="ProtNLM"/>
    </source>
</evidence>
<evidence type="ECO:0000313" key="4">
    <source>
        <dbReference type="Proteomes" id="UP000298061"/>
    </source>
</evidence>
<gene>
    <name evidence="3" type="ORF">EWM64_g1198</name>
</gene>
<keyword evidence="4" id="KW-1185">Reference proteome</keyword>
<feature type="compositionally biased region" description="Pro residues" evidence="1">
    <location>
        <begin position="77"/>
        <end position="97"/>
    </location>
</feature>
<evidence type="ECO:0000313" key="3">
    <source>
        <dbReference type="EMBL" id="TFY82811.1"/>
    </source>
</evidence>
<proteinExistence type="predicted"/>
<accession>A0A4Z0A936</accession>